<evidence type="ECO:0000256" key="3">
    <source>
        <dbReference type="ARBA" id="ARBA00022793"/>
    </source>
</evidence>
<dbReference type="RefSeq" id="WP_248651003.1">
    <property type="nucleotide sequence ID" value="NZ_CP096659.1"/>
</dbReference>
<accession>A0A8U0HV79</accession>
<feature type="domain" description="Orotidine 5'-phosphate decarboxylase" evidence="9">
    <location>
        <begin position="41"/>
        <end position="151"/>
    </location>
</feature>
<evidence type="ECO:0000256" key="8">
    <source>
        <dbReference type="SAM" id="MobiDB-lite"/>
    </source>
</evidence>
<dbReference type="SUPFAM" id="SSF51366">
    <property type="entry name" value="Ribulose-phoshate binding barrel"/>
    <property type="match status" value="1"/>
</dbReference>
<dbReference type="PANTHER" id="PTHR43375">
    <property type="entry name" value="OROTIDINE 5'-PHOSPHATE DECARBOXYLASE"/>
    <property type="match status" value="1"/>
</dbReference>
<evidence type="ECO:0000259" key="9">
    <source>
        <dbReference type="Pfam" id="PF00215"/>
    </source>
</evidence>
<dbReference type="GO" id="GO:0009220">
    <property type="term" value="P:pyrimidine ribonucleotide biosynthetic process"/>
    <property type="evidence" value="ECO:0007669"/>
    <property type="project" value="UniProtKB-UniRule"/>
</dbReference>
<evidence type="ECO:0000313" key="11">
    <source>
        <dbReference type="Proteomes" id="UP000830729"/>
    </source>
</evidence>
<evidence type="ECO:0000256" key="5">
    <source>
        <dbReference type="ARBA" id="ARBA00023239"/>
    </source>
</evidence>
<name>A0A8U0HV79_9EURY</name>
<proteinExistence type="inferred from homology"/>
<keyword evidence="3" id="KW-0210">Decarboxylase</keyword>
<gene>
    <name evidence="10" type="primary">pyrF</name>
    <name evidence="10" type="ORF">M0R89_02575</name>
</gene>
<evidence type="ECO:0000256" key="6">
    <source>
        <dbReference type="ARBA" id="ARBA00049157"/>
    </source>
</evidence>
<comment type="pathway">
    <text evidence="1">Pyrimidine metabolism; UMP biosynthesis via de novo pathway; UMP from orotate: step 2/2.</text>
</comment>
<comment type="catalytic activity">
    <reaction evidence="6">
        <text>orotidine 5'-phosphate + H(+) = UMP + CO2</text>
        <dbReference type="Rhea" id="RHEA:11596"/>
        <dbReference type="ChEBI" id="CHEBI:15378"/>
        <dbReference type="ChEBI" id="CHEBI:16526"/>
        <dbReference type="ChEBI" id="CHEBI:57538"/>
        <dbReference type="ChEBI" id="CHEBI:57865"/>
        <dbReference type="EC" id="4.1.1.23"/>
    </reaction>
</comment>
<dbReference type="EC" id="4.1.1.23" evidence="7"/>
<evidence type="ECO:0000256" key="1">
    <source>
        <dbReference type="ARBA" id="ARBA00004861"/>
    </source>
</evidence>
<dbReference type="Pfam" id="PF00215">
    <property type="entry name" value="OMPdecase"/>
    <property type="match status" value="1"/>
</dbReference>
<evidence type="ECO:0000256" key="4">
    <source>
        <dbReference type="ARBA" id="ARBA00022975"/>
    </source>
</evidence>
<dbReference type="InterPro" id="IPR011060">
    <property type="entry name" value="RibuloseP-bd_barrel"/>
</dbReference>
<dbReference type="InterPro" id="IPR013785">
    <property type="entry name" value="Aldolase_TIM"/>
</dbReference>
<dbReference type="PANTHER" id="PTHR43375:SF1">
    <property type="entry name" value="OROTIDINE 5'-PHOSPHATE DECARBOXYLASE"/>
    <property type="match status" value="1"/>
</dbReference>
<dbReference type="KEGG" id="halx:M0R89_02575"/>
<evidence type="ECO:0000256" key="7">
    <source>
        <dbReference type="NCBIfam" id="TIGR02127"/>
    </source>
</evidence>
<evidence type="ECO:0000256" key="2">
    <source>
        <dbReference type="ARBA" id="ARBA00008847"/>
    </source>
</evidence>
<dbReference type="Proteomes" id="UP000830729">
    <property type="component" value="Chromosome"/>
</dbReference>
<evidence type="ECO:0000313" key="10">
    <source>
        <dbReference type="EMBL" id="UPV74960.1"/>
    </source>
</evidence>
<dbReference type="AlphaFoldDB" id="A0A8U0HV79"/>
<keyword evidence="4" id="KW-0665">Pyrimidine biosynthesis</keyword>
<feature type="compositionally biased region" description="Basic residues" evidence="8">
    <location>
        <begin position="295"/>
        <end position="305"/>
    </location>
</feature>
<organism evidence="10 11">
    <name type="scientific">Halorussus limi</name>
    <dbReference type="NCBI Taxonomy" id="2938695"/>
    <lineage>
        <taxon>Archaea</taxon>
        <taxon>Methanobacteriati</taxon>
        <taxon>Methanobacteriota</taxon>
        <taxon>Stenosarchaea group</taxon>
        <taxon>Halobacteria</taxon>
        <taxon>Halobacteriales</taxon>
        <taxon>Haladaptataceae</taxon>
        <taxon>Halorussus</taxon>
    </lineage>
</organism>
<keyword evidence="11" id="KW-1185">Reference proteome</keyword>
<dbReference type="GO" id="GO:0006207">
    <property type="term" value="P:'de novo' pyrimidine nucleobase biosynthetic process"/>
    <property type="evidence" value="ECO:0007669"/>
    <property type="project" value="InterPro"/>
</dbReference>
<feature type="region of interest" description="Disordered" evidence="8">
    <location>
        <begin position="156"/>
        <end position="188"/>
    </location>
</feature>
<sequence length="305" mass="32506">MTVFDRLRERTRRTEGLLAVGLNPDRSRLPDDCREYDYPRRAFTRRIVDATHDSVAAYTVNPAYYADAEGWTALAETVAYARGRGVPVVLDGKYADLPDPSADLLDRVDAVTVSPYLGRAALRPAFDSDLGVFVTCRTPNPGAADLQDQRIATGENEGQACATGEKDFGDAGDEGDDESDGESDAEEPTLADGVADLAASWAADARADVGLLVGGSSDDLQRLRERAPDLPFLAVGGARNDPEVAAHVAPDGGANEAVGLVEATREVLYAGETAGRSRTPGRDDHAAAAGQSARRLARQLNRHRE</sequence>
<feature type="region of interest" description="Disordered" evidence="8">
    <location>
        <begin position="272"/>
        <end position="305"/>
    </location>
</feature>
<dbReference type="Gene3D" id="3.20.20.70">
    <property type="entry name" value="Aldolase class I"/>
    <property type="match status" value="1"/>
</dbReference>
<dbReference type="GO" id="GO:0004590">
    <property type="term" value="F:orotidine-5'-phosphate decarboxylase activity"/>
    <property type="evidence" value="ECO:0007669"/>
    <property type="project" value="UniProtKB-UniRule"/>
</dbReference>
<feature type="compositionally biased region" description="Acidic residues" evidence="8">
    <location>
        <begin position="170"/>
        <end position="188"/>
    </location>
</feature>
<dbReference type="InterPro" id="IPR001754">
    <property type="entry name" value="OMPdeCOase_dom"/>
</dbReference>
<dbReference type="EMBL" id="CP096659">
    <property type="protein sequence ID" value="UPV74960.1"/>
    <property type="molecule type" value="Genomic_DNA"/>
</dbReference>
<reference evidence="10 11" key="1">
    <citation type="submission" date="2022-04" db="EMBL/GenBank/DDBJ databases">
        <title>Diverse halophilic archaea isolated from saline environments.</title>
        <authorList>
            <person name="Cui H.-L."/>
        </authorList>
    </citation>
    <scope>NUCLEOTIDE SEQUENCE [LARGE SCALE GENOMIC DNA]</scope>
    <source>
        <strain evidence="10 11">XZYJT49</strain>
    </source>
</reference>
<dbReference type="GeneID" id="72184048"/>
<dbReference type="NCBIfam" id="TIGR02127">
    <property type="entry name" value="pyrF_sub2"/>
    <property type="match status" value="1"/>
</dbReference>
<comment type="similarity">
    <text evidence="2">Belongs to the OMP decarboxylase family. Type 2 subfamily.</text>
</comment>
<dbReference type="InterPro" id="IPR011995">
    <property type="entry name" value="OMPdecase_type-2"/>
</dbReference>
<keyword evidence="5 10" id="KW-0456">Lyase</keyword>
<protein>
    <recommendedName>
        <fullName evidence="7">Orotidine-5'-phosphate decarboxylase</fullName>
        <ecNumber evidence="7">4.1.1.23</ecNumber>
    </recommendedName>
</protein>